<reference evidence="4" key="1">
    <citation type="submission" date="2017-10" db="EMBL/GenBank/DDBJ databases">
        <title>Complete genome sequence of Moraxella osloensis NP7 isolated from human skin.</title>
        <authorList>
            <person name="Lee K."/>
            <person name="Lim J.Y."/>
            <person name="Hwang I."/>
        </authorList>
    </citation>
    <scope>NUCLEOTIDE SEQUENCE [LARGE SCALE GENOMIC DNA]</scope>
    <source>
        <strain evidence="4">NP7</strain>
        <plasmid evidence="4">pnp7-1</plasmid>
    </source>
</reference>
<geneLocation type="plasmid" evidence="4">
    <name>pnp7-1</name>
</geneLocation>
<dbReference type="InterPro" id="IPR013429">
    <property type="entry name" value="Regulatory_FmdB_Zinc_ribbon"/>
</dbReference>
<feature type="domain" description="Putative regulatory protein FmdB zinc ribbon" evidence="2">
    <location>
        <begin position="1"/>
        <end position="41"/>
    </location>
</feature>
<feature type="region of interest" description="Disordered" evidence="1">
    <location>
        <begin position="68"/>
        <end position="106"/>
    </location>
</feature>
<protein>
    <submittedName>
        <fullName evidence="3">Formamidase</fullName>
    </submittedName>
</protein>
<feature type="compositionally biased region" description="Polar residues" evidence="1">
    <location>
        <begin position="69"/>
        <end position="86"/>
    </location>
</feature>
<dbReference type="NCBIfam" id="TIGR02605">
    <property type="entry name" value="CxxC_CxxC_SSSS"/>
    <property type="match status" value="1"/>
</dbReference>
<keyword evidence="3" id="KW-0614">Plasmid</keyword>
<sequence length="106" mass="11931">MPVYDYKCPKHGIFHELGEIKLAGTPKQCPKCQTTSPQIIMMPPVYLDMDADKKKACACNERAQHAPLKSSQLLRPDSSMSKSKNTLIHPDGTKTIPNQRPWMISH</sequence>
<proteinExistence type="predicted"/>
<evidence type="ECO:0000259" key="2">
    <source>
        <dbReference type="SMART" id="SM00834"/>
    </source>
</evidence>
<evidence type="ECO:0000313" key="4">
    <source>
        <dbReference type="Proteomes" id="UP000229340"/>
    </source>
</evidence>
<organism evidence="3 4">
    <name type="scientific">Faucicola osloensis</name>
    <name type="common">Moraxella osloensis</name>
    <dbReference type="NCBI Taxonomy" id="34062"/>
    <lineage>
        <taxon>Bacteria</taxon>
        <taxon>Pseudomonadati</taxon>
        <taxon>Pseudomonadota</taxon>
        <taxon>Gammaproteobacteria</taxon>
        <taxon>Moraxellales</taxon>
        <taxon>Moraxellaceae</taxon>
        <taxon>Faucicola</taxon>
    </lineage>
</organism>
<dbReference type="Proteomes" id="UP000229340">
    <property type="component" value="Plasmid pNP7-1"/>
</dbReference>
<dbReference type="SMART" id="SM00834">
    <property type="entry name" value="CxxC_CXXC_SSSS"/>
    <property type="match status" value="1"/>
</dbReference>
<evidence type="ECO:0000313" key="3">
    <source>
        <dbReference type="EMBL" id="ATR79658.1"/>
    </source>
</evidence>
<name>A0A2D2LXB3_FAUOS</name>
<dbReference type="RefSeq" id="WP_100271026.1">
    <property type="nucleotide sequence ID" value="NZ_CP024444.1"/>
</dbReference>
<dbReference type="EMBL" id="CP024444">
    <property type="protein sequence ID" value="ATR79658.1"/>
    <property type="molecule type" value="Genomic_DNA"/>
</dbReference>
<evidence type="ECO:0000256" key="1">
    <source>
        <dbReference type="SAM" id="MobiDB-lite"/>
    </source>
</evidence>
<accession>A0A2D2LXB3</accession>
<gene>
    <name evidence="3" type="ORF">NP7_09845</name>
</gene>
<dbReference type="Pfam" id="PF09723">
    <property type="entry name" value="Zn_ribbon_8"/>
    <property type="match status" value="1"/>
</dbReference>
<dbReference type="AlphaFoldDB" id="A0A2D2LXB3"/>